<dbReference type="InterPro" id="IPR001789">
    <property type="entry name" value="Sig_transdc_resp-reg_receiver"/>
</dbReference>
<organism evidence="7 8">
    <name type="scientific">Waterburya agarophytonicola KI4</name>
    <dbReference type="NCBI Taxonomy" id="2874699"/>
    <lineage>
        <taxon>Bacteria</taxon>
        <taxon>Bacillati</taxon>
        <taxon>Cyanobacteriota</taxon>
        <taxon>Cyanophyceae</taxon>
        <taxon>Pleurocapsales</taxon>
        <taxon>Hyellaceae</taxon>
        <taxon>Waterburya</taxon>
        <taxon>Waterburya agarophytonicola</taxon>
    </lineage>
</organism>
<dbReference type="SUPFAM" id="SSF46689">
    <property type="entry name" value="Homeodomain-like"/>
    <property type="match status" value="2"/>
</dbReference>
<dbReference type="SMART" id="SM00448">
    <property type="entry name" value="REC"/>
    <property type="match status" value="1"/>
</dbReference>
<accession>A0A964FH47</accession>
<evidence type="ECO:0000313" key="7">
    <source>
        <dbReference type="EMBL" id="MCC0177133.1"/>
    </source>
</evidence>
<keyword evidence="4" id="KW-0597">Phosphoprotein</keyword>
<sequence>MKTILVIEDEAQTRKVLLNCLKFEGFKAIGADNGKTGIKLAQEHCPDLIVCDIMMPEMNGYDVLSILRQKISTLAIPVIFLTAKVSMFDLRLGMDLGAEDYLTKPCNIERFLTAITTRLRRKEELQKSYAADFNTPDSKSFFDREELSKCSKTTKVFEFIEANFDRPLELKEVASNLGYSPAYLTNFMRQKTGRTVKQWIVQRRMDKARQLLLDTEKTISQIAIDTGYVDTSYFIRQFKRLHGTSPNLWRNSSLENTNCS</sequence>
<feature type="domain" description="HTH araC/xylS-type" evidence="5">
    <location>
        <begin position="154"/>
        <end position="252"/>
    </location>
</feature>
<dbReference type="GO" id="GO:0043565">
    <property type="term" value="F:sequence-specific DNA binding"/>
    <property type="evidence" value="ECO:0007669"/>
    <property type="project" value="InterPro"/>
</dbReference>
<reference evidence="7" key="1">
    <citation type="journal article" date="2021" name="Antonie Van Leeuwenhoek">
        <title>Draft genome and description of Waterburya agarophytonicola gen. nov. sp. nov. (Pleurocapsales, Cyanobacteria): a seaweed symbiont.</title>
        <authorList>
            <person name="Bonthond G."/>
            <person name="Shalygin S."/>
            <person name="Bayer T."/>
            <person name="Weinberger F."/>
        </authorList>
    </citation>
    <scope>NUCLEOTIDE SEQUENCE</scope>
    <source>
        <strain evidence="7">KI4</strain>
    </source>
</reference>
<dbReference type="GO" id="GO:0003700">
    <property type="term" value="F:DNA-binding transcription factor activity"/>
    <property type="evidence" value="ECO:0007669"/>
    <property type="project" value="InterPro"/>
</dbReference>
<keyword evidence="2" id="KW-0238">DNA-binding</keyword>
<dbReference type="PANTHER" id="PTHR43280:SF2">
    <property type="entry name" value="HTH-TYPE TRANSCRIPTIONAL REGULATOR EXSA"/>
    <property type="match status" value="1"/>
</dbReference>
<dbReference type="EMBL" id="JADWDC010000017">
    <property type="protein sequence ID" value="MCC0177133.1"/>
    <property type="molecule type" value="Genomic_DNA"/>
</dbReference>
<evidence type="ECO:0000256" key="3">
    <source>
        <dbReference type="ARBA" id="ARBA00023163"/>
    </source>
</evidence>
<evidence type="ECO:0000259" key="5">
    <source>
        <dbReference type="PROSITE" id="PS01124"/>
    </source>
</evidence>
<evidence type="ECO:0000259" key="6">
    <source>
        <dbReference type="PROSITE" id="PS50110"/>
    </source>
</evidence>
<dbReference type="InterPro" id="IPR009057">
    <property type="entry name" value="Homeodomain-like_sf"/>
</dbReference>
<proteinExistence type="predicted"/>
<evidence type="ECO:0000313" key="8">
    <source>
        <dbReference type="Proteomes" id="UP000729733"/>
    </source>
</evidence>
<dbReference type="Gene3D" id="3.40.50.2300">
    <property type="match status" value="1"/>
</dbReference>
<comment type="caution">
    <text evidence="7">The sequence shown here is derived from an EMBL/GenBank/DDBJ whole genome shotgun (WGS) entry which is preliminary data.</text>
</comment>
<dbReference type="Pfam" id="PF12833">
    <property type="entry name" value="HTH_18"/>
    <property type="match status" value="1"/>
</dbReference>
<dbReference type="PROSITE" id="PS01124">
    <property type="entry name" value="HTH_ARAC_FAMILY_2"/>
    <property type="match status" value="1"/>
</dbReference>
<evidence type="ECO:0000256" key="4">
    <source>
        <dbReference type="PROSITE-ProRule" id="PRU00169"/>
    </source>
</evidence>
<dbReference type="Pfam" id="PF00072">
    <property type="entry name" value="Response_reg"/>
    <property type="match status" value="1"/>
</dbReference>
<dbReference type="InterPro" id="IPR018060">
    <property type="entry name" value="HTH_AraC"/>
</dbReference>
<dbReference type="InterPro" id="IPR011006">
    <property type="entry name" value="CheY-like_superfamily"/>
</dbReference>
<keyword evidence="8" id="KW-1185">Reference proteome</keyword>
<dbReference type="SUPFAM" id="SSF52172">
    <property type="entry name" value="CheY-like"/>
    <property type="match status" value="1"/>
</dbReference>
<feature type="modified residue" description="4-aspartylphosphate" evidence="4">
    <location>
        <position position="52"/>
    </location>
</feature>
<dbReference type="PROSITE" id="PS50110">
    <property type="entry name" value="RESPONSE_REGULATORY"/>
    <property type="match status" value="1"/>
</dbReference>
<dbReference type="SMART" id="SM00342">
    <property type="entry name" value="HTH_ARAC"/>
    <property type="match status" value="1"/>
</dbReference>
<dbReference type="PRINTS" id="PR00032">
    <property type="entry name" value="HTHARAC"/>
</dbReference>
<gene>
    <name evidence="7" type="ORF">I4641_09105</name>
</gene>
<dbReference type="InterPro" id="IPR020449">
    <property type="entry name" value="Tscrpt_reg_AraC-type_HTH"/>
</dbReference>
<dbReference type="InterPro" id="IPR018062">
    <property type="entry name" value="HTH_AraC-typ_CS"/>
</dbReference>
<evidence type="ECO:0000256" key="2">
    <source>
        <dbReference type="ARBA" id="ARBA00023125"/>
    </source>
</evidence>
<name>A0A964FH47_9CYAN</name>
<dbReference type="CDD" id="cd17574">
    <property type="entry name" value="REC_OmpR"/>
    <property type="match status" value="1"/>
</dbReference>
<dbReference type="Gene3D" id="1.10.10.60">
    <property type="entry name" value="Homeodomain-like"/>
    <property type="match status" value="2"/>
</dbReference>
<evidence type="ECO:0000256" key="1">
    <source>
        <dbReference type="ARBA" id="ARBA00023015"/>
    </source>
</evidence>
<dbReference type="AlphaFoldDB" id="A0A964FH47"/>
<dbReference type="Proteomes" id="UP000729733">
    <property type="component" value="Unassembled WGS sequence"/>
</dbReference>
<dbReference type="RefSeq" id="WP_229640172.1">
    <property type="nucleotide sequence ID" value="NZ_JADWDC010000017.1"/>
</dbReference>
<dbReference type="PANTHER" id="PTHR43280">
    <property type="entry name" value="ARAC-FAMILY TRANSCRIPTIONAL REGULATOR"/>
    <property type="match status" value="1"/>
</dbReference>
<dbReference type="PROSITE" id="PS00041">
    <property type="entry name" value="HTH_ARAC_FAMILY_1"/>
    <property type="match status" value="1"/>
</dbReference>
<feature type="domain" description="Response regulatory" evidence="6">
    <location>
        <begin position="3"/>
        <end position="119"/>
    </location>
</feature>
<dbReference type="GO" id="GO:0000160">
    <property type="term" value="P:phosphorelay signal transduction system"/>
    <property type="evidence" value="ECO:0007669"/>
    <property type="project" value="InterPro"/>
</dbReference>
<protein>
    <submittedName>
        <fullName evidence="7">Response regulator</fullName>
    </submittedName>
</protein>
<keyword evidence="1" id="KW-0805">Transcription regulation</keyword>
<keyword evidence="3" id="KW-0804">Transcription</keyword>